<name>A0A9W6KRE0_9ACTN</name>
<protein>
    <submittedName>
        <fullName evidence="2">Alpha/beta hydrolase</fullName>
    </submittedName>
</protein>
<gene>
    <name evidence="2" type="ORF">GCM10017581_068380</name>
</gene>
<keyword evidence="3" id="KW-1185">Reference proteome</keyword>
<dbReference type="EMBL" id="BSFP01000053">
    <property type="protein sequence ID" value="GLL05091.1"/>
    <property type="molecule type" value="Genomic_DNA"/>
</dbReference>
<evidence type="ECO:0000259" key="1">
    <source>
        <dbReference type="Pfam" id="PF12697"/>
    </source>
</evidence>
<dbReference type="Gene3D" id="3.40.50.1820">
    <property type="entry name" value="alpha/beta hydrolase"/>
    <property type="match status" value="1"/>
</dbReference>
<dbReference type="InterPro" id="IPR050228">
    <property type="entry name" value="Carboxylesterase_BioH"/>
</dbReference>
<dbReference type="AlphaFoldDB" id="A0A9W6KRE0"/>
<dbReference type="InterPro" id="IPR000073">
    <property type="entry name" value="AB_hydrolase_1"/>
</dbReference>
<accession>A0A9W6KRE0</accession>
<dbReference type="GO" id="GO:0016787">
    <property type="term" value="F:hydrolase activity"/>
    <property type="evidence" value="ECO:0007669"/>
    <property type="project" value="UniProtKB-KW"/>
</dbReference>
<dbReference type="Pfam" id="PF12697">
    <property type="entry name" value="Abhydrolase_6"/>
    <property type="match status" value="1"/>
</dbReference>
<sequence length="247" mass="25720">MHEVWEPTAARRGTIVLLHGAMAAASTWWRIGPALAEHGWQVHAVDLPGHGSAARFAGRFTMDRFAALTADRLPDGIDLLVGHSLGAVVGLLVAARRLRPVSALVLEDPPDEAPAAAVPAPVDRDAALRRVRTSNPAWAEQDVVHAVDSAFAVDSDGFTAALATQPRWDLAGLVASAGLPTMVLAPPTGTGGALSAARPALRALVGPQRFVELDGGHCAHRACPELWLAAVIAFADQVLPVSDSGHA</sequence>
<dbReference type="PANTHER" id="PTHR43194">
    <property type="entry name" value="HYDROLASE ALPHA/BETA FOLD FAMILY"/>
    <property type="match status" value="1"/>
</dbReference>
<comment type="caution">
    <text evidence="2">The sequence shown here is derived from an EMBL/GenBank/DDBJ whole genome shotgun (WGS) entry which is preliminary data.</text>
</comment>
<proteinExistence type="predicted"/>
<evidence type="ECO:0000313" key="3">
    <source>
        <dbReference type="Proteomes" id="UP001143480"/>
    </source>
</evidence>
<dbReference type="Proteomes" id="UP001143480">
    <property type="component" value="Unassembled WGS sequence"/>
</dbReference>
<reference evidence="2" key="1">
    <citation type="journal article" date="2014" name="Int. J. Syst. Evol. Microbiol.">
        <title>Complete genome sequence of Corynebacterium casei LMG S-19264T (=DSM 44701T), isolated from a smear-ripened cheese.</title>
        <authorList>
            <consortium name="US DOE Joint Genome Institute (JGI-PGF)"/>
            <person name="Walter F."/>
            <person name="Albersmeier A."/>
            <person name="Kalinowski J."/>
            <person name="Ruckert C."/>
        </authorList>
    </citation>
    <scope>NUCLEOTIDE SEQUENCE</scope>
    <source>
        <strain evidence="2">VKM Ac-1321</strain>
    </source>
</reference>
<evidence type="ECO:0000313" key="2">
    <source>
        <dbReference type="EMBL" id="GLL05091.1"/>
    </source>
</evidence>
<feature type="domain" description="AB hydrolase-1" evidence="1">
    <location>
        <begin position="15"/>
        <end position="227"/>
    </location>
</feature>
<keyword evidence="2" id="KW-0378">Hydrolase</keyword>
<dbReference type="SUPFAM" id="SSF53474">
    <property type="entry name" value="alpha/beta-Hydrolases"/>
    <property type="match status" value="1"/>
</dbReference>
<dbReference type="InterPro" id="IPR029058">
    <property type="entry name" value="AB_hydrolase_fold"/>
</dbReference>
<organism evidence="2 3">
    <name type="scientific">Dactylosporangium matsuzakiense</name>
    <dbReference type="NCBI Taxonomy" id="53360"/>
    <lineage>
        <taxon>Bacteria</taxon>
        <taxon>Bacillati</taxon>
        <taxon>Actinomycetota</taxon>
        <taxon>Actinomycetes</taxon>
        <taxon>Micromonosporales</taxon>
        <taxon>Micromonosporaceae</taxon>
        <taxon>Dactylosporangium</taxon>
    </lineage>
</organism>
<reference evidence="2" key="2">
    <citation type="submission" date="2023-01" db="EMBL/GenBank/DDBJ databases">
        <authorList>
            <person name="Sun Q."/>
            <person name="Evtushenko L."/>
        </authorList>
    </citation>
    <scope>NUCLEOTIDE SEQUENCE</scope>
    <source>
        <strain evidence="2">VKM Ac-1321</strain>
    </source>
</reference>
<dbReference type="PANTHER" id="PTHR43194:SF2">
    <property type="entry name" value="PEROXISOMAL MEMBRANE PROTEIN LPX1"/>
    <property type="match status" value="1"/>
</dbReference>